<dbReference type="EMBL" id="HBGK01017455">
    <property type="protein sequence ID" value="CAD9279860.1"/>
    <property type="molecule type" value="Transcribed_RNA"/>
</dbReference>
<gene>
    <name evidence="2" type="ORF">GOCE00092_LOCUS8770</name>
    <name evidence="3" type="ORF">GOCE00092_LOCUS8771</name>
</gene>
<evidence type="ECO:0000256" key="1">
    <source>
        <dbReference type="SAM" id="Phobius"/>
    </source>
</evidence>
<keyword evidence="1" id="KW-0812">Transmembrane</keyword>
<organism evidence="2">
    <name type="scientific">Grammatophora oceanica</name>
    <dbReference type="NCBI Taxonomy" id="210454"/>
    <lineage>
        <taxon>Eukaryota</taxon>
        <taxon>Sar</taxon>
        <taxon>Stramenopiles</taxon>
        <taxon>Ochrophyta</taxon>
        <taxon>Bacillariophyta</taxon>
        <taxon>Fragilariophyceae</taxon>
        <taxon>Fragilariophycidae</taxon>
        <taxon>Rhabdonematales</taxon>
        <taxon>Grammatophoraceae</taxon>
        <taxon>Grammatophora</taxon>
    </lineage>
</organism>
<feature type="transmembrane region" description="Helical" evidence="1">
    <location>
        <begin position="36"/>
        <end position="58"/>
    </location>
</feature>
<evidence type="ECO:0000313" key="3">
    <source>
        <dbReference type="EMBL" id="CAD9279861.1"/>
    </source>
</evidence>
<keyword evidence="1" id="KW-1133">Transmembrane helix</keyword>
<dbReference type="EMBL" id="HBGK01017456">
    <property type="protein sequence ID" value="CAD9279861.1"/>
    <property type="molecule type" value="Transcribed_RNA"/>
</dbReference>
<evidence type="ECO:0000313" key="2">
    <source>
        <dbReference type="EMBL" id="CAD9279860.1"/>
    </source>
</evidence>
<reference evidence="2" key="1">
    <citation type="submission" date="2021-01" db="EMBL/GenBank/DDBJ databases">
        <authorList>
            <person name="Corre E."/>
            <person name="Pelletier E."/>
            <person name="Niang G."/>
            <person name="Scheremetjew M."/>
            <person name="Finn R."/>
            <person name="Kale V."/>
            <person name="Holt S."/>
            <person name="Cochrane G."/>
            <person name="Meng A."/>
            <person name="Brown T."/>
            <person name="Cohen L."/>
        </authorList>
    </citation>
    <scope>NUCLEOTIDE SEQUENCE</scope>
    <source>
        <strain evidence="2">CCMP 410</strain>
    </source>
</reference>
<keyword evidence="1" id="KW-0472">Membrane</keyword>
<dbReference type="AlphaFoldDB" id="A0A6U5JMM4"/>
<protein>
    <submittedName>
        <fullName evidence="2">Uncharacterized protein</fullName>
    </submittedName>
</protein>
<sequence length="128" mass="13984">MTTDEEAAAGSEQYKGDEYTIHLDEESIAATKRKSMVVLVGAVIFGIAAIGLSIFLFVQDDSPTSNITYTVDSSRVGVPDECNGMTAFCGENNDDGTVKCTCGDYLYIYDETNYEWVLYNDKSDDAAQ</sequence>
<proteinExistence type="predicted"/>
<name>A0A6U5JMM4_9STRA</name>
<accession>A0A6U5JMM4</accession>